<evidence type="ECO:0000256" key="2">
    <source>
        <dbReference type="ARBA" id="ARBA00022801"/>
    </source>
</evidence>
<dbReference type="GO" id="GO:0016787">
    <property type="term" value="F:hydrolase activity"/>
    <property type="evidence" value="ECO:0007669"/>
    <property type="project" value="UniProtKB-KW"/>
</dbReference>
<evidence type="ECO:0000259" key="3">
    <source>
        <dbReference type="PROSITE" id="PS51462"/>
    </source>
</evidence>
<dbReference type="SUPFAM" id="SSF55811">
    <property type="entry name" value="Nudix"/>
    <property type="match status" value="1"/>
</dbReference>
<dbReference type="AlphaFoldDB" id="A0A238J9N7"/>
<dbReference type="PROSITE" id="PS00893">
    <property type="entry name" value="NUDIX_BOX"/>
    <property type="match status" value="1"/>
</dbReference>
<organism evidence="4 5">
    <name type="scientific">Pelagimonas phthalicica</name>
    <dbReference type="NCBI Taxonomy" id="1037362"/>
    <lineage>
        <taxon>Bacteria</taxon>
        <taxon>Pseudomonadati</taxon>
        <taxon>Pseudomonadota</taxon>
        <taxon>Alphaproteobacteria</taxon>
        <taxon>Rhodobacterales</taxon>
        <taxon>Roseobacteraceae</taxon>
        <taxon>Pelagimonas</taxon>
    </lineage>
</organism>
<accession>A0A238J9N7</accession>
<evidence type="ECO:0000313" key="4">
    <source>
        <dbReference type="EMBL" id="SMX26662.1"/>
    </source>
</evidence>
<keyword evidence="2" id="KW-0378">Hydrolase</keyword>
<reference evidence="5" key="1">
    <citation type="submission" date="2017-05" db="EMBL/GenBank/DDBJ databases">
        <authorList>
            <person name="Rodrigo-Torres L."/>
            <person name="Arahal R. D."/>
            <person name="Lucena T."/>
        </authorList>
    </citation>
    <scope>NUCLEOTIDE SEQUENCE [LARGE SCALE GENOMIC DNA]</scope>
    <source>
        <strain evidence="5">CECT 8649</strain>
    </source>
</reference>
<dbReference type="PROSITE" id="PS51462">
    <property type="entry name" value="NUDIX"/>
    <property type="match status" value="1"/>
</dbReference>
<dbReference type="Proteomes" id="UP000225972">
    <property type="component" value="Unassembled WGS sequence"/>
</dbReference>
<dbReference type="Pfam" id="PF00293">
    <property type="entry name" value="NUDIX"/>
    <property type="match status" value="1"/>
</dbReference>
<feature type="domain" description="Nudix hydrolase" evidence="3">
    <location>
        <begin position="7"/>
        <end position="138"/>
    </location>
</feature>
<dbReference type="OrthoDB" id="289720at2"/>
<dbReference type="CDD" id="cd04682">
    <property type="entry name" value="NUDIX_Hydrolase"/>
    <property type="match status" value="1"/>
</dbReference>
<evidence type="ECO:0000256" key="1">
    <source>
        <dbReference type="ARBA" id="ARBA00001946"/>
    </source>
</evidence>
<dbReference type="InterPro" id="IPR020084">
    <property type="entry name" value="NUDIX_hydrolase_CS"/>
</dbReference>
<sequence>MSDKARAEFHGAKVLVFLGSDLLVVERDHTPGIPWPRYLDLPGGGREGVESPEACAMRETREEVGLQLSEDQLRLVQIRDSEGRYSWFFAAHLAAEAVTDIVFGDEGVGWSLMAPERYVAHPKAIPPFAAIVAGYLADNPRGTR</sequence>
<protein>
    <submittedName>
        <fullName evidence="4">NUDIX domain protein</fullName>
    </submittedName>
</protein>
<evidence type="ECO:0000313" key="5">
    <source>
        <dbReference type="Proteomes" id="UP000225972"/>
    </source>
</evidence>
<dbReference type="EMBL" id="FXXP01000001">
    <property type="protein sequence ID" value="SMX26662.1"/>
    <property type="molecule type" value="Genomic_DNA"/>
</dbReference>
<dbReference type="RefSeq" id="WP_099242654.1">
    <property type="nucleotide sequence ID" value="NZ_FXXP01000001.1"/>
</dbReference>
<name>A0A238J9N7_9RHOB</name>
<dbReference type="InterPro" id="IPR015797">
    <property type="entry name" value="NUDIX_hydrolase-like_dom_sf"/>
</dbReference>
<proteinExistence type="predicted"/>
<gene>
    <name evidence="4" type="ORF">TRP8649_00747</name>
</gene>
<dbReference type="Gene3D" id="3.90.79.10">
    <property type="entry name" value="Nucleoside Triphosphate Pyrophosphohydrolase"/>
    <property type="match status" value="1"/>
</dbReference>
<comment type="cofactor">
    <cofactor evidence="1">
        <name>Mg(2+)</name>
        <dbReference type="ChEBI" id="CHEBI:18420"/>
    </cofactor>
</comment>
<keyword evidence="5" id="KW-1185">Reference proteome</keyword>
<dbReference type="InterPro" id="IPR000086">
    <property type="entry name" value="NUDIX_hydrolase_dom"/>
</dbReference>